<dbReference type="EMBL" id="VOGC01000006">
    <property type="protein sequence ID" value="MQN01751.1"/>
    <property type="molecule type" value="Genomic_DNA"/>
</dbReference>
<accession>A0A6N7J1A8</accession>
<organism evidence="2 3">
    <name type="scientific">Candidatus Weimeria bifida</name>
    <dbReference type="NCBI Taxonomy" id="2599074"/>
    <lineage>
        <taxon>Bacteria</taxon>
        <taxon>Bacillati</taxon>
        <taxon>Bacillota</taxon>
        <taxon>Clostridia</taxon>
        <taxon>Lachnospirales</taxon>
        <taxon>Lachnospiraceae</taxon>
        <taxon>Candidatus Weimeria</taxon>
    </lineage>
</organism>
<evidence type="ECO:0000313" key="2">
    <source>
        <dbReference type="EMBL" id="MQN01751.1"/>
    </source>
</evidence>
<proteinExistence type="predicted"/>
<keyword evidence="3" id="KW-1185">Reference proteome</keyword>
<sequence length="60" mass="7012">MNGNQCDTCNNLVWDDDEEAYVCDVDMDEDDMARLYGGHYSSCPYYQSDNEYEVVKHQAF</sequence>
<reference evidence="2" key="1">
    <citation type="journal article" date="2020" name="Appl. Environ. Microbiol.">
        <title>Medium-Chain Fatty Acid Synthesis by 'Candidatus Weimeria bifida' gen. nov., sp. nov., and 'Candidatus Pseudoramibacter fermentans' sp. nov.</title>
        <authorList>
            <person name="Scarborough M.J."/>
            <person name="Myers K.S."/>
            <person name="Donohue T.J."/>
            <person name="Noguera D.R."/>
        </authorList>
    </citation>
    <scope>NUCLEOTIDE SEQUENCE</scope>
    <source>
        <strain evidence="2">LCO1.1</strain>
    </source>
</reference>
<comment type="caution">
    <text evidence="2">The sequence shown here is derived from an EMBL/GenBank/DDBJ whole genome shotgun (WGS) entry which is preliminary data.</text>
</comment>
<evidence type="ECO:0000313" key="3">
    <source>
        <dbReference type="Proteomes" id="UP000460257"/>
    </source>
</evidence>
<name>A0A6N7J1A8_9FIRM</name>
<dbReference type="AlphaFoldDB" id="A0A6N7J1A8"/>
<dbReference type="Proteomes" id="UP000460257">
    <property type="component" value="Unassembled WGS sequence"/>
</dbReference>
<evidence type="ECO:0000259" key="1">
    <source>
        <dbReference type="Pfam" id="PF20076"/>
    </source>
</evidence>
<dbReference type="InterPro" id="IPR045525">
    <property type="entry name" value="DUF6472"/>
</dbReference>
<protein>
    <recommendedName>
        <fullName evidence="1">DUF6472 domain-containing protein</fullName>
    </recommendedName>
</protein>
<feature type="domain" description="DUF6472" evidence="1">
    <location>
        <begin position="4"/>
        <end position="58"/>
    </location>
</feature>
<gene>
    <name evidence="2" type="ORF">FRC54_07510</name>
</gene>
<dbReference type="Pfam" id="PF20076">
    <property type="entry name" value="DUF6472"/>
    <property type="match status" value="1"/>
</dbReference>